<evidence type="ECO:0000259" key="2">
    <source>
        <dbReference type="Pfam" id="PF24924"/>
    </source>
</evidence>
<gene>
    <name evidence="3" type="ORF">CR513_42169</name>
</gene>
<dbReference type="OrthoDB" id="1430424at2759"/>
<feature type="coiled-coil region" evidence="1">
    <location>
        <begin position="369"/>
        <end position="403"/>
    </location>
</feature>
<sequence>MEGNTHCYIRKLRHVPTRTPNTQSLQHWGSQLKGQWRRTFKRKYENLLSLVNVQVQLEALSAHTQYYDLPLRCFTFQEFQLAPTLEEYDRLMGMAYHESPPYLFGGDYPSWATIARLFKVPESVVVELKKNQNGVEGILEVVFEARLQQLQEEGDWLTFVDVYGLLVYGIILFPHIECYVDLATIDTFFSKRDKGEHPIVAEERKGIKVLYIVALLVVDRAPCGGFPNISLMGTKGAINCNSKLALRQVGYPMILPPSKKVVTPFILHDLGAQKGECLRKIRQAWKKVVKKEPEWGLLSYGASSSYKSWLWCKLETTFLTFSDPRFETIEDESVSLQRPLKRKCRELDSQQCEERFREREFEEELTAALEDTRSREGSAKNQIRQLQEQIDLLKEEVVGHRLRNEYLERKKSQGLLALAEERRKTTDSGLRADATIQKF</sequence>
<evidence type="ECO:0000313" key="3">
    <source>
        <dbReference type="EMBL" id="RDX77662.1"/>
    </source>
</evidence>
<proteinExistence type="predicted"/>
<dbReference type="EMBL" id="QJKJ01009117">
    <property type="protein sequence ID" value="RDX77662.1"/>
    <property type="molecule type" value="Genomic_DNA"/>
</dbReference>
<keyword evidence="4" id="KW-1185">Reference proteome</keyword>
<keyword evidence="1" id="KW-0175">Coiled coil</keyword>
<dbReference type="AlphaFoldDB" id="A0A371FH96"/>
<dbReference type="PANTHER" id="PTHR48154:SF1">
    <property type="entry name" value="PROTEIN, PUTATIVE-RELATED"/>
    <property type="match status" value="1"/>
</dbReference>
<protein>
    <recommendedName>
        <fullName evidence="2">DUF7745 domain-containing protein</fullName>
    </recommendedName>
</protein>
<accession>A0A371FH96</accession>
<feature type="domain" description="DUF7745" evidence="2">
    <location>
        <begin position="26"/>
        <end position="191"/>
    </location>
</feature>
<comment type="caution">
    <text evidence="3">The sequence shown here is derived from an EMBL/GenBank/DDBJ whole genome shotgun (WGS) entry which is preliminary data.</text>
</comment>
<dbReference type="Pfam" id="PF24924">
    <property type="entry name" value="DUF7745"/>
    <property type="match status" value="2"/>
</dbReference>
<dbReference type="PANTHER" id="PTHR48154">
    <property type="entry name" value="PROTEIN, PUTATIVE-RELATED"/>
    <property type="match status" value="1"/>
</dbReference>
<evidence type="ECO:0000256" key="1">
    <source>
        <dbReference type="SAM" id="Coils"/>
    </source>
</evidence>
<dbReference type="InterPro" id="IPR056647">
    <property type="entry name" value="DUF7745"/>
</dbReference>
<evidence type="ECO:0000313" key="4">
    <source>
        <dbReference type="Proteomes" id="UP000257109"/>
    </source>
</evidence>
<feature type="non-terminal residue" evidence="3">
    <location>
        <position position="1"/>
    </location>
</feature>
<name>A0A371FH96_MUCPR</name>
<dbReference type="Proteomes" id="UP000257109">
    <property type="component" value="Unassembled WGS sequence"/>
</dbReference>
<feature type="domain" description="DUF7745" evidence="2">
    <location>
        <begin position="222"/>
        <end position="311"/>
    </location>
</feature>
<organism evidence="3 4">
    <name type="scientific">Mucuna pruriens</name>
    <name type="common">Velvet bean</name>
    <name type="synonym">Dolichos pruriens</name>
    <dbReference type="NCBI Taxonomy" id="157652"/>
    <lineage>
        <taxon>Eukaryota</taxon>
        <taxon>Viridiplantae</taxon>
        <taxon>Streptophyta</taxon>
        <taxon>Embryophyta</taxon>
        <taxon>Tracheophyta</taxon>
        <taxon>Spermatophyta</taxon>
        <taxon>Magnoliopsida</taxon>
        <taxon>eudicotyledons</taxon>
        <taxon>Gunneridae</taxon>
        <taxon>Pentapetalae</taxon>
        <taxon>rosids</taxon>
        <taxon>fabids</taxon>
        <taxon>Fabales</taxon>
        <taxon>Fabaceae</taxon>
        <taxon>Papilionoideae</taxon>
        <taxon>50 kb inversion clade</taxon>
        <taxon>NPAAA clade</taxon>
        <taxon>indigoferoid/millettioid clade</taxon>
        <taxon>Phaseoleae</taxon>
        <taxon>Mucuna</taxon>
    </lineage>
</organism>
<reference evidence="3" key="1">
    <citation type="submission" date="2018-05" db="EMBL/GenBank/DDBJ databases">
        <title>Draft genome of Mucuna pruriens seed.</title>
        <authorList>
            <person name="Nnadi N.E."/>
            <person name="Vos R."/>
            <person name="Hasami M.H."/>
            <person name="Devisetty U.K."/>
            <person name="Aguiy J.C."/>
        </authorList>
    </citation>
    <scope>NUCLEOTIDE SEQUENCE [LARGE SCALE GENOMIC DNA]</scope>
    <source>
        <strain evidence="3">JCA_2017</strain>
    </source>
</reference>